<feature type="signal peptide" evidence="2">
    <location>
        <begin position="1"/>
        <end position="32"/>
    </location>
</feature>
<organism evidence="3 4">
    <name type="scientific">Bradyrhizobium zhengyangense</name>
    <dbReference type="NCBI Taxonomy" id="2911009"/>
    <lineage>
        <taxon>Bacteria</taxon>
        <taxon>Pseudomonadati</taxon>
        <taxon>Pseudomonadota</taxon>
        <taxon>Alphaproteobacteria</taxon>
        <taxon>Hyphomicrobiales</taxon>
        <taxon>Nitrobacteraceae</taxon>
        <taxon>Bradyrhizobium</taxon>
    </lineage>
</organism>
<comment type="caution">
    <text evidence="3">The sequence shown here is derived from an EMBL/GenBank/DDBJ whole genome shotgun (WGS) entry which is preliminary data.</text>
</comment>
<keyword evidence="4" id="KW-1185">Reference proteome</keyword>
<feature type="compositionally biased region" description="Basic and acidic residues" evidence="1">
    <location>
        <begin position="150"/>
        <end position="161"/>
    </location>
</feature>
<evidence type="ECO:0000313" key="4">
    <source>
        <dbReference type="Proteomes" id="UP001139012"/>
    </source>
</evidence>
<feature type="chain" id="PRO_5045758797" description="Secreted protein" evidence="2">
    <location>
        <begin position="33"/>
        <end position="303"/>
    </location>
</feature>
<dbReference type="RefSeq" id="WP_237871027.1">
    <property type="nucleotide sequence ID" value="NZ_JAKLUA010000004.1"/>
</dbReference>
<sequence length="303" mass="31587">MFNRREPTLETVMLRTSTLMAIALGVTTIASAATPAAALPSQVFGGVSPHIAGQLHPTTGVQASQDAVHVLAPKKPTPPAPEVPMKIPPGQAKTSLDGRAEIPVSKLPVGSPTMKPPQIPVSELPPPPYKPGPGVDNVCPLNPYKCPPKQKKDDDDSDKGHGPIVILTPPVAVPVPVAVPADLPVHVANASSAGVTAQTRPAVSAQPAAPQCQADAIPALAAGIDELLPNAQLSNDDRAKVAELRQMIQDLATDGKVAAARNVEEVAMFYLGYQKIWLQCGLGTFAWAPVVYNDAVRTADQSK</sequence>
<gene>
    <name evidence="3" type="ORF">L6637_14500</name>
</gene>
<feature type="region of interest" description="Disordered" evidence="1">
    <location>
        <begin position="72"/>
        <end position="162"/>
    </location>
</feature>
<feature type="compositionally biased region" description="Pro residues" evidence="1">
    <location>
        <begin position="114"/>
        <end position="131"/>
    </location>
</feature>
<name>A0ABS9LMN6_9BRAD</name>
<reference evidence="3" key="1">
    <citation type="submission" date="2022-01" db="EMBL/GenBank/DDBJ databases">
        <title>Genome sequnece data of strain Bradyrhizobium sp. nov.</title>
        <authorList>
            <person name="Zhang J."/>
        </authorList>
    </citation>
    <scope>NUCLEOTIDE SEQUENCE</scope>
    <source>
        <strain evidence="3">WYCCWR 12774</strain>
    </source>
</reference>
<dbReference type="Proteomes" id="UP001139012">
    <property type="component" value="Unassembled WGS sequence"/>
</dbReference>
<dbReference type="EMBL" id="JAKLUA010000004">
    <property type="protein sequence ID" value="MCG2668171.1"/>
    <property type="molecule type" value="Genomic_DNA"/>
</dbReference>
<evidence type="ECO:0008006" key="5">
    <source>
        <dbReference type="Google" id="ProtNLM"/>
    </source>
</evidence>
<protein>
    <recommendedName>
        <fullName evidence="5">Secreted protein</fullName>
    </recommendedName>
</protein>
<evidence type="ECO:0000256" key="2">
    <source>
        <dbReference type="SAM" id="SignalP"/>
    </source>
</evidence>
<keyword evidence="2" id="KW-0732">Signal</keyword>
<accession>A0ABS9LMN6</accession>
<evidence type="ECO:0000313" key="3">
    <source>
        <dbReference type="EMBL" id="MCG2668171.1"/>
    </source>
</evidence>
<evidence type="ECO:0000256" key="1">
    <source>
        <dbReference type="SAM" id="MobiDB-lite"/>
    </source>
</evidence>
<proteinExistence type="predicted"/>